<dbReference type="PANTHER" id="PTHR14074:SF16">
    <property type="entry name" value="ANTIVIRAL INNATE IMMUNE RESPONSE RECEPTOR RIG-I"/>
    <property type="match status" value="1"/>
</dbReference>
<accession>A0A835T9A5</accession>
<dbReference type="PANTHER" id="PTHR14074">
    <property type="entry name" value="HELICASE WITH DEATH DOMAIN-RELATED"/>
    <property type="match status" value="1"/>
</dbReference>
<evidence type="ECO:0000256" key="2">
    <source>
        <dbReference type="ARBA" id="ARBA00022840"/>
    </source>
</evidence>
<evidence type="ECO:0000256" key="1">
    <source>
        <dbReference type="ARBA" id="ARBA00022741"/>
    </source>
</evidence>
<dbReference type="PROSITE" id="PS51194">
    <property type="entry name" value="HELICASE_CTER"/>
    <property type="match status" value="1"/>
</dbReference>
<evidence type="ECO:0000256" key="3">
    <source>
        <dbReference type="SAM" id="MobiDB-lite"/>
    </source>
</evidence>
<dbReference type="GO" id="GO:0003676">
    <property type="term" value="F:nucleic acid binding"/>
    <property type="evidence" value="ECO:0007669"/>
    <property type="project" value="InterPro"/>
</dbReference>
<evidence type="ECO:0000313" key="6">
    <source>
        <dbReference type="EMBL" id="KAG2441174.1"/>
    </source>
</evidence>
<dbReference type="InterPro" id="IPR011545">
    <property type="entry name" value="DEAD/DEAH_box_helicase_dom"/>
</dbReference>
<feature type="domain" description="Helicase ATP-binding" evidence="4">
    <location>
        <begin position="305"/>
        <end position="502"/>
    </location>
</feature>
<dbReference type="GO" id="GO:0005524">
    <property type="term" value="F:ATP binding"/>
    <property type="evidence" value="ECO:0007669"/>
    <property type="project" value="UniProtKB-KW"/>
</dbReference>
<dbReference type="Gene3D" id="3.40.50.300">
    <property type="entry name" value="P-loop containing nucleotide triphosphate hydrolases"/>
    <property type="match status" value="2"/>
</dbReference>
<proteinExistence type="predicted"/>
<dbReference type="SMART" id="SM00487">
    <property type="entry name" value="DEXDc"/>
    <property type="match status" value="1"/>
</dbReference>
<keyword evidence="7" id="KW-1185">Reference proteome</keyword>
<keyword evidence="2" id="KW-0067">ATP-binding</keyword>
<dbReference type="EMBL" id="JAEHOC010000006">
    <property type="protein sequence ID" value="KAG2441174.1"/>
    <property type="molecule type" value="Genomic_DNA"/>
</dbReference>
<reference evidence="6" key="1">
    <citation type="journal article" date="2020" name="bioRxiv">
        <title>Comparative genomics of Chlamydomonas.</title>
        <authorList>
            <person name="Craig R.J."/>
            <person name="Hasan A.R."/>
            <person name="Ness R.W."/>
            <person name="Keightley P.D."/>
        </authorList>
    </citation>
    <scope>NUCLEOTIDE SEQUENCE</scope>
    <source>
        <strain evidence="6">SAG 7.73</strain>
    </source>
</reference>
<feature type="region of interest" description="Disordered" evidence="3">
    <location>
        <begin position="908"/>
        <end position="927"/>
    </location>
</feature>
<dbReference type="OrthoDB" id="1469196at2759"/>
<dbReference type="GO" id="GO:0005737">
    <property type="term" value="C:cytoplasm"/>
    <property type="evidence" value="ECO:0007669"/>
    <property type="project" value="TreeGrafter"/>
</dbReference>
<evidence type="ECO:0000259" key="4">
    <source>
        <dbReference type="PROSITE" id="PS51192"/>
    </source>
</evidence>
<organism evidence="6 7">
    <name type="scientific">Chlamydomonas incerta</name>
    <dbReference type="NCBI Taxonomy" id="51695"/>
    <lineage>
        <taxon>Eukaryota</taxon>
        <taxon>Viridiplantae</taxon>
        <taxon>Chlorophyta</taxon>
        <taxon>core chlorophytes</taxon>
        <taxon>Chlorophyceae</taxon>
        <taxon>CS clade</taxon>
        <taxon>Chlamydomonadales</taxon>
        <taxon>Chlamydomonadaceae</taxon>
        <taxon>Chlamydomonas</taxon>
    </lineage>
</organism>
<dbReference type="Proteomes" id="UP000650467">
    <property type="component" value="Unassembled WGS sequence"/>
</dbReference>
<dbReference type="Pfam" id="PF00270">
    <property type="entry name" value="DEAD"/>
    <property type="match status" value="1"/>
</dbReference>
<name>A0A835T9A5_CHLIN</name>
<gene>
    <name evidence="6" type="ORF">HXX76_004026</name>
</gene>
<feature type="domain" description="Helicase C-terminal" evidence="5">
    <location>
        <begin position="849"/>
        <end position="1023"/>
    </location>
</feature>
<comment type="caution">
    <text evidence="6">The sequence shown here is derived from an EMBL/GenBank/DDBJ whole genome shotgun (WGS) entry which is preliminary data.</text>
</comment>
<dbReference type="PROSITE" id="PS51192">
    <property type="entry name" value="HELICASE_ATP_BIND_1"/>
    <property type="match status" value="1"/>
</dbReference>
<dbReference type="InterPro" id="IPR027417">
    <property type="entry name" value="P-loop_NTPase"/>
</dbReference>
<dbReference type="SMART" id="SM00490">
    <property type="entry name" value="HELICc"/>
    <property type="match status" value="1"/>
</dbReference>
<dbReference type="AlphaFoldDB" id="A0A835T9A5"/>
<dbReference type="InterPro" id="IPR051363">
    <property type="entry name" value="RLR_Helicase"/>
</dbReference>
<keyword evidence="1" id="KW-0547">Nucleotide-binding</keyword>
<protein>
    <submittedName>
        <fullName evidence="6">Uncharacterized protein</fullName>
    </submittedName>
</protein>
<feature type="compositionally biased region" description="Gly residues" evidence="3">
    <location>
        <begin position="714"/>
        <end position="728"/>
    </location>
</feature>
<feature type="region of interest" description="Disordered" evidence="3">
    <location>
        <begin position="705"/>
        <end position="736"/>
    </location>
</feature>
<dbReference type="Pfam" id="PF00271">
    <property type="entry name" value="Helicase_C"/>
    <property type="match status" value="1"/>
</dbReference>
<evidence type="ECO:0000313" key="7">
    <source>
        <dbReference type="Proteomes" id="UP000650467"/>
    </source>
</evidence>
<evidence type="ECO:0000259" key="5">
    <source>
        <dbReference type="PROSITE" id="PS51194"/>
    </source>
</evidence>
<dbReference type="InterPro" id="IPR014001">
    <property type="entry name" value="Helicase_ATP-bd"/>
</dbReference>
<dbReference type="InterPro" id="IPR001650">
    <property type="entry name" value="Helicase_C-like"/>
</dbReference>
<sequence length="1052" mass="109127">MAPAGSAAEAESTGGPDWTAGLAALTACGVLPALPPLEPLRRAVSAAMEPLTAPAATPTATAALFPAAALLAAVERCVADTAAIPGPARPATCLLIAAAAQEQHVRAHSTRARLLRTDWSAAAGAAGSAAAAAGGAAAAADDGSLRRFLTSQPLEVVALRLAAVLGEPDSQLPCLLNRVTRFGPEGIETALRRTLMAVRSDDVQRSAGDGRRSLGGVFFKELGRLKAGARLQQAEAQVEAEVAGEGWARGEGALPPLRPYQADVVGLVLSSWGLPLTPQLLPPGGAGATAARDRYSRLCDGWRGNWLVCAPTGSGKTRVFVEVTRALVESRAQQAARPRAGAAPGALVVVLVPTVVLTAQHAAYYRRAALPRTQVGDFSSDNPLSREVWSRVLQDTGRRGAPGGAAPGHWVVVATAASFLNLLQQGHAATRQLDLLVLDEAHHCHDDHPYARVLGHLHLHAPSARDRGDGGGDGPRVLGVTASPASELSMAALRVRMSALLGLLGARLHRVEAEAAAAEAEAGGSAAAAGMLCEPAQEEVRVAQRAADRAMGQVLQEFALKAAADLGLGLQRLRQSGHHATFELRQLQQDLVSAVAASSGAAARDKALAIRLDTLGQWLAPAREFAARYTCPHLALACRLLDLLRKCTELVEEAGYEAALTYLARKTVALVQEEAQLLEAARAAQGAAGGSTAYAAAVARILRPASSDEDEADGSGGGGAVDGGGGGPGEPPLPPLLQELSAAARRLGLPSAHQLAAAAAELRAASTGPQPGNRQVARGGGGLCNDVALRVSALTRELLVEGDGCVLPAGDAGPAGPGPASGLPLAVQLVRSCFASGALQATTHPKYWALVEFLQRYRGGGEGGCYHGIVFVKTRQAVYHLADMIRRTAQLEHVEVYELVGHGSAAGRRTALDQQQDRHGRGMSGSEQQQVLRLFKDNSGRPRCKVLVSTSAAEEGLDVPSCSWVLRYNAAATGIQLLQSRGRARLPTSAAVFVSLLQEHTADVRLHTKARAEERNMREYCSGGGGGGAAGGGGVDRGGSWRLWQQDKKQRL</sequence>
<dbReference type="SUPFAM" id="SSF52540">
    <property type="entry name" value="P-loop containing nucleoside triphosphate hydrolases"/>
    <property type="match status" value="1"/>
</dbReference>